<dbReference type="InterPro" id="IPR058593">
    <property type="entry name" value="ARB_07466-like_C"/>
</dbReference>
<evidence type="ECO:0000256" key="2">
    <source>
        <dbReference type="SAM" id="MobiDB-lite"/>
    </source>
</evidence>
<dbReference type="Gene3D" id="1.10.530.10">
    <property type="match status" value="1"/>
</dbReference>
<feature type="domain" description="ARB-07466-like C-terminal" evidence="4">
    <location>
        <begin position="1248"/>
        <end position="1337"/>
    </location>
</feature>
<organism evidence="5 6">
    <name type="scientific">Mycobacterium phage BirdsNest</name>
    <dbReference type="NCBI Taxonomy" id="2686231"/>
    <lineage>
        <taxon>Viruses</taxon>
        <taxon>Duplodnaviria</taxon>
        <taxon>Heunggongvirae</taxon>
        <taxon>Uroviricota</taxon>
        <taxon>Caudoviricetes</taxon>
        <taxon>Bclasvirinae</taxon>
        <taxon>Birdsnestvirus</taxon>
        <taxon>Birdsnestvirus birdsnest</taxon>
    </lineage>
</organism>
<evidence type="ECO:0000313" key="6">
    <source>
        <dbReference type="Proteomes" id="UP000463946"/>
    </source>
</evidence>
<accession>A0A6B9L6Q8</accession>
<evidence type="ECO:0000259" key="3">
    <source>
        <dbReference type="Pfam" id="PF06737"/>
    </source>
</evidence>
<dbReference type="GO" id="GO:0016787">
    <property type="term" value="F:hydrolase activity"/>
    <property type="evidence" value="ECO:0007669"/>
    <property type="project" value="UniProtKB-KW"/>
</dbReference>
<sequence>MTDVGKISLGVEIDASDLSARLGEAVRRAIAPALAEVQRQLNDTQREYAETGRASEKSAAVQAAGAREVARQVAQIGNEQAKTAAKTQAAGAVTTRQINAITRAYDRQTAAILKNTAARTANAAAPTGGPPGGGTSGGGGGGPPRRPGAAGDLFTGQGGGSRFITSPVGLNLAALGIGSLPAAATAITQVVGGIQQLAQAGLALPGIYATAGASVGALVLGLKGVGEATSTLSEALKTGDPKDLEKAKEAMEDMAPAGVALAEVLAKLNRGPLLEFRKSMQERTLAGFDRDVQGLADKALPRLSGSMGRVADGWNSTLKALTTSLGSERNLSLMDRILGNTATSQQKMSAVVDPLVHAVGTLTAAGSDAVPRLVDGLAKGAERFDAWITRVDADGRLGKWINDGITGMRQLAESGLNLVKVVTNITKAAGADQGGFLRWLEEATGKLERITGGAKGQAAMREFFREGGEQARQWLPILENLAELLKTVYEASKDWTGVLLPALRAITEVLTAIPGLTQAVLVGFLAWKSINTITSLANSVRNLGSGLDAIPAKADKANRAVGGKGGKGGGVMGALTGNRAIAGVSLLTSGIIGQATSGQEDKLAQGLNAAATVGGGALTGAAIGSVIPGIGTAIGAGAGAAVGGVIAGINYLLADNKTAQDAAAASAEKLAQANERSHSAMELMSQATKTASDALLGSAGAFDASSIGAVGDVISQIPDKLANRLPEDQVKRVAEIMSGLNMTTEQMATTVTGSAPQFDALIGRLTAMGEPGRVLAEQLTSVRNEMLGIAEDATTAAPLLQTLADTGFGSVQQAAVGVTNAFSAVPSDVPINVSAPGGQAVYDILVQLGQQVHIDNDKTIRVDAPLAPEVLEQLRALGYEVKTNNDKTITVRMDQQTYIDTMAKLGDVGRAYRELFDQSMGLPAPPAPNNPQNLTDLMLPPGPPKATGGVLPGYSVGKDNMLVPLAGGEGIIIPEAMRYLGSDWLYNLNSSFRPGISRQGYQGGGVHMGTGALPGDPNAKTTEELLADIKALLEGRGTGNPLAISATGIEQMSKALGNAQMPGQQMGPFGTPIKPRDRGYEMAAAALQALGADPEKWIGQDPVAYREEQWKQQVQTMQDQLKLRSDALTQAGTQSLSGSTLTSSAGGLNWDALAAKESGGNWAINTGNGYFGGLQFDQSTWDAYKPPGAPARADLATKEQQIMAAQNAMKDRGGAQSLWPQNYGELSKPGAGITVSGGSSRGGPKGSKSGLQPAASNLFDVIRQYFPQIGEIGGVRQDALPYHPSGRALDIMIPGAGGLNDPTPPEGKALGDQIYAFLMANAEQLGIDRSGTLWQQKDHYNHIHAQVLDGVQQFTQAGLSAPGMTGGLSGSSMAAGGVQQVYVVNWPGQQGGPGMPPGGDALLGGLTQGAKDAAGNVISDVMGGATGAFLTPEDERMPDAELGRLIRERNPMALAAALGFNVQDFTRQGGQTGEIMGNEGPGYDASGRLFSDTGALMDRTMTSLNQQLQAMREQLVDVITQVQDRLQEQALEPVVKAGVQSALESLKDSVSTAIGTALGNAAAPPIAEAVSSAVSQLPIDQSGAGGTGNAAAGLVTGPLAAGFAGGGPVSGGIAGKDSVPALLMPGEFVLDTGDVARLGGHHAIESMRRRGFRRYATGGGVIGNDTVGAEFFGVSEVPIISTIVNLLVRVLLKVIGVEIEVRDTLNEMTNDFRSFRGDAFKAFDAQGRLLNDTSGLIERSQSSEETAAAERIRILKIVIQAIIKYLIEKVIVPIMKAVANSAIQAGASAAGAAVNTQAPGAGGIVSSLISSAGQAGVEIAAEVGTDFALAISETLIAMVAEGFQSMFPDLMTGIFSGGAVEGAIAGPLGNALGGLLGGIIGVFTGAFGGASTVIPGIPFDNGGLANDEGWMLKATKEPELVMSPTETDLFTRFVGALERGGFGSNRTEVRAPITIIGGGRETAEQVENRLLKLMP</sequence>
<keyword evidence="1" id="KW-0378">Hydrolase</keyword>
<keyword evidence="6" id="KW-1185">Reference proteome</keyword>
<proteinExistence type="predicted"/>
<dbReference type="CDD" id="cd13925">
    <property type="entry name" value="RPF"/>
    <property type="match status" value="1"/>
</dbReference>
<dbReference type="Pfam" id="PF26571">
    <property type="entry name" value="VldE"/>
    <property type="match status" value="1"/>
</dbReference>
<dbReference type="Proteomes" id="UP000463946">
    <property type="component" value="Segment"/>
</dbReference>
<dbReference type="GeneID" id="60320894"/>
<dbReference type="InterPro" id="IPR023346">
    <property type="entry name" value="Lysozyme-like_dom_sf"/>
</dbReference>
<dbReference type="InterPro" id="IPR010618">
    <property type="entry name" value="RPF"/>
</dbReference>
<dbReference type="SUPFAM" id="SSF53955">
    <property type="entry name" value="Lysozyme-like"/>
    <property type="match status" value="1"/>
</dbReference>
<dbReference type="EMBL" id="MN813686">
    <property type="protein sequence ID" value="QHB37332.1"/>
    <property type="molecule type" value="Genomic_DNA"/>
</dbReference>
<feature type="domain" description="Resuscitation-promoting factor core lysozyme-like" evidence="3">
    <location>
        <begin position="1148"/>
        <end position="1220"/>
    </location>
</feature>
<feature type="compositionally biased region" description="Gly residues" evidence="2">
    <location>
        <begin position="130"/>
        <end position="143"/>
    </location>
</feature>
<feature type="region of interest" description="Disordered" evidence="2">
    <location>
        <begin position="1229"/>
        <end position="1251"/>
    </location>
</feature>
<name>A0A6B9L6Q8_9CAUD</name>
<dbReference type="Pfam" id="PF06737">
    <property type="entry name" value="Transglycosylas"/>
    <property type="match status" value="1"/>
</dbReference>
<evidence type="ECO:0000313" key="5">
    <source>
        <dbReference type="EMBL" id="QHB37332.1"/>
    </source>
</evidence>
<evidence type="ECO:0000256" key="1">
    <source>
        <dbReference type="ARBA" id="ARBA00022801"/>
    </source>
</evidence>
<gene>
    <name evidence="5" type="primary">30</name>
    <name evidence="5" type="ORF">PBI_BIRDSNEST_30</name>
</gene>
<protein>
    <submittedName>
        <fullName evidence="5">Tape measure protein</fullName>
    </submittedName>
</protein>
<feature type="region of interest" description="Disordered" evidence="2">
    <location>
        <begin position="121"/>
        <end position="156"/>
    </location>
</feature>
<dbReference type="KEGG" id="vg:60320894"/>
<dbReference type="RefSeq" id="YP_009949489.1">
    <property type="nucleotide sequence ID" value="NC_051581.1"/>
</dbReference>
<evidence type="ECO:0000259" key="4">
    <source>
        <dbReference type="Pfam" id="PF26571"/>
    </source>
</evidence>
<reference evidence="5 6" key="1">
    <citation type="submission" date="2019-12" db="EMBL/GenBank/DDBJ databases">
        <authorList>
            <person name="Lauer M.J."/>
            <person name="Curtus N.L."/>
            <person name="Garlena R.A."/>
            <person name="Russell D.A."/>
            <person name="Pope W.H."/>
            <person name="Jacobs-Sera D."/>
            <person name="Hatfull G.F."/>
        </authorList>
    </citation>
    <scope>NUCLEOTIDE SEQUENCE [LARGE SCALE GENOMIC DNA]</scope>
</reference>